<dbReference type="Proteomes" id="UP001152795">
    <property type="component" value="Unassembled WGS sequence"/>
</dbReference>
<name>A0A7D9INB9_PARCT</name>
<evidence type="ECO:0000313" key="2">
    <source>
        <dbReference type="Proteomes" id="UP001152795"/>
    </source>
</evidence>
<evidence type="ECO:0000313" key="1">
    <source>
        <dbReference type="EMBL" id="CAB4009635.1"/>
    </source>
</evidence>
<accession>A0A7D9INB9</accession>
<keyword evidence="2" id="KW-1185">Reference proteome</keyword>
<comment type="caution">
    <text evidence="1">The sequence shown here is derived from an EMBL/GenBank/DDBJ whole genome shotgun (WGS) entry which is preliminary data.</text>
</comment>
<sequence length="251" mass="28551">MATSLSLPLPEPLKILEGNTSIKWKKFKQKWTNYEIATGVAEKQNPTRVTTFLTVIWEETVDVYNMFTWATAGDNLKIDKVVFGILDNSVRERLLRDPELTLQTAIERVRSAELTNAQLKQIKADQKITEELPRHHVKSNSEHSYKNCEQNLLTPIVNCKCKLKCTRGGSQHILEFEVVDSDVKPLLIAETCQKLQFLQVLMNDKHDIDPVVHEDMSMNASSNISKNIPNFEGIGCLEGSFTLKLIQAQNR</sequence>
<reference evidence="1" key="1">
    <citation type="submission" date="2020-04" db="EMBL/GenBank/DDBJ databases">
        <authorList>
            <person name="Alioto T."/>
            <person name="Alioto T."/>
            <person name="Gomez Garrido J."/>
        </authorList>
    </citation>
    <scope>NUCLEOTIDE SEQUENCE</scope>
    <source>
        <strain evidence="1">A484AB</strain>
    </source>
</reference>
<dbReference type="AlphaFoldDB" id="A0A7D9INB9"/>
<organism evidence="1 2">
    <name type="scientific">Paramuricea clavata</name>
    <name type="common">Red gorgonian</name>
    <name type="synonym">Violescent sea-whip</name>
    <dbReference type="NCBI Taxonomy" id="317549"/>
    <lineage>
        <taxon>Eukaryota</taxon>
        <taxon>Metazoa</taxon>
        <taxon>Cnidaria</taxon>
        <taxon>Anthozoa</taxon>
        <taxon>Octocorallia</taxon>
        <taxon>Malacalcyonacea</taxon>
        <taxon>Plexauridae</taxon>
        <taxon>Paramuricea</taxon>
    </lineage>
</organism>
<gene>
    <name evidence="1" type="ORF">PACLA_8A008367</name>
</gene>
<dbReference type="EMBL" id="CACRXK020006521">
    <property type="protein sequence ID" value="CAB4009635.1"/>
    <property type="molecule type" value="Genomic_DNA"/>
</dbReference>
<dbReference type="OrthoDB" id="2286242at2759"/>
<protein>
    <submittedName>
        <fullName evidence="1">Uncharacterized protein</fullName>
    </submittedName>
</protein>
<proteinExistence type="predicted"/>